<protein>
    <submittedName>
        <fullName evidence="1">Uncharacterized protein</fullName>
    </submittedName>
</protein>
<dbReference type="AlphaFoldDB" id="A0A101MC44"/>
<dbReference type="Proteomes" id="UP000055045">
    <property type="component" value="Unassembled WGS sequence"/>
</dbReference>
<dbReference type="EMBL" id="LLXE01000331">
    <property type="protein sequence ID" value="KUM57822.1"/>
    <property type="molecule type" value="Genomic_DNA"/>
</dbReference>
<organism evidence="1 2">
    <name type="scientific">Penicillium freii</name>
    <dbReference type="NCBI Taxonomy" id="48697"/>
    <lineage>
        <taxon>Eukaryota</taxon>
        <taxon>Fungi</taxon>
        <taxon>Dikarya</taxon>
        <taxon>Ascomycota</taxon>
        <taxon>Pezizomycotina</taxon>
        <taxon>Eurotiomycetes</taxon>
        <taxon>Eurotiomycetidae</taxon>
        <taxon>Eurotiales</taxon>
        <taxon>Aspergillaceae</taxon>
        <taxon>Penicillium</taxon>
    </lineage>
</organism>
<evidence type="ECO:0000313" key="2">
    <source>
        <dbReference type="Proteomes" id="UP000055045"/>
    </source>
</evidence>
<proteinExistence type="predicted"/>
<name>A0A101MC44_PENFR</name>
<comment type="caution">
    <text evidence="1">The sequence shown here is derived from an EMBL/GenBank/DDBJ whole genome shotgun (WGS) entry which is preliminary data.</text>
</comment>
<reference evidence="1 2" key="1">
    <citation type="submission" date="2015-10" db="EMBL/GenBank/DDBJ databases">
        <title>Genome sequencing of Penicillium freii.</title>
        <authorList>
            <person name="Nguyen H.D."/>
            <person name="Visagie C.M."/>
            <person name="Seifert K.A."/>
        </authorList>
    </citation>
    <scope>NUCLEOTIDE SEQUENCE [LARGE SCALE GENOMIC DNA]</scope>
    <source>
        <strain evidence="1 2">DAOM 242723</strain>
    </source>
</reference>
<gene>
    <name evidence="1" type="ORF">ACN42_g9347</name>
</gene>
<keyword evidence="2" id="KW-1185">Reference proteome</keyword>
<evidence type="ECO:0000313" key="1">
    <source>
        <dbReference type="EMBL" id="KUM57822.1"/>
    </source>
</evidence>
<sequence length="100" mass="11405">MRTKNNANQRSQLSPSVKCRIVVMDAKVMKRAVVSSNSEEWLIFMDILTLYILANEGTAKLLRGIANIYSLGFTTSYRLFPRSSGVECFYSKAIYLQDDR</sequence>
<accession>A0A101MC44</accession>